<accession>A0A4R6S2M9</accession>
<dbReference type="Gene3D" id="3.40.50.20">
    <property type="match status" value="1"/>
</dbReference>
<dbReference type="RefSeq" id="WP_133852881.1">
    <property type="nucleotide sequence ID" value="NZ_SNXZ01000006.1"/>
</dbReference>
<dbReference type="InterPro" id="IPR016185">
    <property type="entry name" value="PreATP-grasp_dom_sf"/>
</dbReference>
<dbReference type="Proteomes" id="UP000295444">
    <property type="component" value="Unassembled WGS sequence"/>
</dbReference>
<proteinExistence type="predicted"/>
<keyword evidence="1" id="KW-0436">Ligase</keyword>
<reference evidence="6 7" key="1">
    <citation type="submission" date="2019-03" db="EMBL/GenBank/DDBJ databases">
        <title>Genomic Encyclopedia of Type Strains, Phase IV (KMG-IV): sequencing the most valuable type-strain genomes for metagenomic binning, comparative biology and taxonomic classification.</title>
        <authorList>
            <person name="Goeker M."/>
        </authorList>
    </citation>
    <scope>NUCLEOTIDE SEQUENCE [LARGE SCALE GENOMIC DNA]</scope>
    <source>
        <strain evidence="6 7">DSM 45361</strain>
    </source>
</reference>
<dbReference type="Gene3D" id="3.30.470.20">
    <property type="entry name" value="ATP-grasp fold, B domain"/>
    <property type="match status" value="1"/>
</dbReference>
<dbReference type="PROSITE" id="PS00866">
    <property type="entry name" value="CPSASE_1"/>
    <property type="match status" value="1"/>
</dbReference>
<dbReference type="Gene3D" id="3.30.1490.20">
    <property type="entry name" value="ATP-grasp fold, A domain"/>
    <property type="match status" value="1"/>
</dbReference>
<dbReference type="Pfam" id="PF02786">
    <property type="entry name" value="CPSase_L_D2"/>
    <property type="match status" value="1"/>
</dbReference>
<dbReference type="OrthoDB" id="24041at2"/>
<dbReference type="PANTHER" id="PTHR43585">
    <property type="entry name" value="FUMIPYRROLE BIOSYNTHESIS PROTEIN C"/>
    <property type="match status" value="1"/>
</dbReference>
<protein>
    <submittedName>
        <fullName evidence="6">Biotin carboxylase</fullName>
    </submittedName>
</protein>
<dbReference type="InterPro" id="IPR040570">
    <property type="entry name" value="LAL_C2"/>
</dbReference>
<evidence type="ECO:0000313" key="6">
    <source>
        <dbReference type="EMBL" id="TDP93889.1"/>
    </source>
</evidence>
<evidence type="ECO:0000256" key="3">
    <source>
        <dbReference type="ARBA" id="ARBA00022840"/>
    </source>
</evidence>
<comment type="caution">
    <text evidence="6">The sequence shown here is derived from an EMBL/GenBank/DDBJ whole genome shotgun (WGS) entry which is preliminary data.</text>
</comment>
<dbReference type="GO" id="GO:0016874">
    <property type="term" value="F:ligase activity"/>
    <property type="evidence" value="ECO:0007669"/>
    <property type="project" value="UniProtKB-KW"/>
</dbReference>
<evidence type="ECO:0000259" key="5">
    <source>
        <dbReference type="PROSITE" id="PS50975"/>
    </source>
</evidence>
<evidence type="ECO:0000256" key="4">
    <source>
        <dbReference type="PROSITE-ProRule" id="PRU00409"/>
    </source>
</evidence>
<dbReference type="InterPro" id="IPR052032">
    <property type="entry name" value="ATP-dep_AA_Ligase"/>
</dbReference>
<feature type="domain" description="ATP-grasp" evidence="5">
    <location>
        <begin position="109"/>
        <end position="302"/>
    </location>
</feature>
<sequence length="407" mass="42844">MSGALLVLGAGEEQVALYREARKRGLRTIAVDMRSDRPAVALADEFLRISTTDHAAIADALAGREIAGVVSTAADTCLRSWCELSRHFGTPWQFPNAAVTVSMDKAAFHRIATAAGIPTYRWVQSADLIELSDVVSGFRFPVVVKPTDASGGRGVQGVAVPAALDAALESAMASSVRGAVIVEEQVIGTDYTVNVFMIDGQVAHSIITEKQVIPGPSFLIGGHIAPARLADATAAALIADAHRLCLAFDLTDGPANFDVIVTDDGTCYFLEVGARMSGNGFPQLAHAVSGVDVVAALLDLATGQPVDLTARWHRAGQLHVLISPLSEPGELVAAEGLDRVRALPQVHAVDLFAHPGDRVLPFTEAGRKLGWVVVGADTHDELPVLLAEAVTALDIMVQPDQPQPVTT</sequence>
<keyword evidence="3 4" id="KW-0067">ATP-binding</keyword>
<organism evidence="6 7">
    <name type="scientific">Labedaea rhizosphaerae</name>
    <dbReference type="NCBI Taxonomy" id="598644"/>
    <lineage>
        <taxon>Bacteria</taxon>
        <taxon>Bacillati</taxon>
        <taxon>Actinomycetota</taxon>
        <taxon>Actinomycetes</taxon>
        <taxon>Pseudonocardiales</taxon>
        <taxon>Pseudonocardiaceae</taxon>
        <taxon>Labedaea</taxon>
    </lineage>
</organism>
<dbReference type="AlphaFoldDB" id="A0A4R6S2M9"/>
<name>A0A4R6S2M9_LABRH</name>
<dbReference type="PROSITE" id="PS50975">
    <property type="entry name" value="ATP_GRASP"/>
    <property type="match status" value="1"/>
</dbReference>
<dbReference type="SUPFAM" id="SSF56059">
    <property type="entry name" value="Glutathione synthetase ATP-binding domain-like"/>
    <property type="match status" value="1"/>
</dbReference>
<dbReference type="EMBL" id="SNXZ01000006">
    <property type="protein sequence ID" value="TDP93889.1"/>
    <property type="molecule type" value="Genomic_DNA"/>
</dbReference>
<dbReference type="InterPro" id="IPR011761">
    <property type="entry name" value="ATP-grasp"/>
</dbReference>
<dbReference type="InterPro" id="IPR013815">
    <property type="entry name" value="ATP_grasp_subdomain_1"/>
</dbReference>
<dbReference type="SUPFAM" id="SSF52440">
    <property type="entry name" value="PreATP-grasp domain"/>
    <property type="match status" value="1"/>
</dbReference>
<gene>
    <name evidence="6" type="ORF">EV186_106283</name>
</gene>
<evidence type="ECO:0000256" key="2">
    <source>
        <dbReference type="ARBA" id="ARBA00022741"/>
    </source>
</evidence>
<keyword evidence="7" id="KW-1185">Reference proteome</keyword>
<evidence type="ECO:0000256" key="1">
    <source>
        <dbReference type="ARBA" id="ARBA00022598"/>
    </source>
</evidence>
<dbReference type="Pfam" id="PF18603">
    <property type="entry name" value="LAL_C2"/>
    <property type="match status" value="1"/>
</dbReference>
<keyword evidence="2 4" id="KW-0547">Nucleotide-binding</keyword>
<dbReference type="PANTHER" id="PTHR43585:SF2">
    <property type="entry name" value="ATP-GRASP ENZYME FSQD"/>
    <property type="match status" value="1"/>
</dbReference>
<evidence type="ECO:0000313" key="7">
    <source>
        <dbReference type="Proteomes" id="UP000295444"/>
    </source>
</evidence>
<dbReference type="GO" id="GO:0046872">
    <property type="term" value="F:metal ion binding"/>
    <property type="evidence" value="ECO:0007669"/>
    <property type="project" value="InterPro"/>
</dbReference>
<dbReference type="GO" id="GO:0005524">
    <property type="term" value="F:ATP binding"/>
    <property type="evidence" value="ECO:0007669"/>
    <property type="project" value="UniProtKB-UniRule"/>
</dbReference>
<dbReference type="InterPro" id="IPR005479">
    <property type="entry name" value="CPAse_ATP-bd"/>
</dbReference>